<dbReference type="InterPro" id="IPR029063">
    <property type="entry name" value="SAM-dependent_MTases_sf"/>
</dbReference>
<evidence type="ECO:0000256" key="12">
    <source>
        <dbReference type="ARBA" id="ARBA00048418"/>
    </source>
</evidence>
<keyword evidence="15" id="KW-1185">Reference proteome</keyword>
<feature type="compositionally biased region" description="Pro residues" evidence="13">
    <location>
        <begin position="73"/>
        <end position="82"/>
    </location>
</feature>
<dbReference type="AlphaFoldDB" id="A0A8H4QMT9"/>
<dbReference type="GO" id="GO:0030422">
    <property type="term" value="P:siRNA processing"/>
    <property type="evidence" value="ECO:0007669"/>
    <property type="project" value="TreeGrafter"/>
</dbReference>
<keyword evidence="4" id="KW-0489">Methyltransferase</keyword>
<evidence type="ECO:0000256" key="10">
    <source>
        <dbReference type="ARBA" id="ARBA00023158"/>
    </source>
</evidence>
<feature type="region of interest" description="Disordered" evidence="13">
    <location>
        <begin position="73"/>
        <end position="102"/>
    </location>
</feature>
<evidence type="ECO:0000313" key="15">
    <source>
        <dbReference type="Proteomes" id="UP000521872"/>
    </source>
</evidence>
<accession>A0A8H4QMT9</accession>
<dbReference type="GO" id="GO:0003723">
    <property type="term" value="F:RNA binding"/>
    <property type="evidence" value="ECO:0007669"/>
    <property type="project" value="UniProtKB-KW"/>
</dbReference>
<keyword evidence="9" id="KW-0694">RNA-binding</keyword>
<organism evidence="14 15">
    <name type="scientific">Agrocybe pediades</name>
    <dbReference type="NCBI Taxonomy" id="84607"/>
    <lineage>
        <taxon>Eukaryota</taxon>
        <taxon>Fungi</taxon>
        <taxon>Dikarya</taxon>
        <taxon>Basidiomycota</taxon>
        <taxon>Agaricomycotina</taxon>
        <taxon>Agaricomycetes</taxon>
        <taxon>Agaricomycetidae</taxon>
        <taxon>Agaricales</taxon>
        <taxon>Agaricineae</taxon>
        <taxon>Strophariaceae</taxon>
        <taxon>Agrocybe</taxon>
    </lineage>
</organism>
<sequence length="553" mass="62018">MELASNPQSQDVPGSDKEQELRVTFFPELFLQRRIWILDILRREGITRVLDVGCGEGQILGVLCQPAPWLTPPPPEILPPSEIPSSPEDSVPPSPLSNEDDIPNLHMTEVHGLDISDNDLQFAIQAITPPEQVEKVASPGYQPFYRGVQRFEELYACVWKGGLEVINENFVDMECIVSTEVIEHLPQDIYPAFAPILLGVYHPKYFLVTTPSYTFNARFTAPDAPSSARNGYPDPTGRTDRIFRHDDHKFEWTKEEFATWCDETAKDWGYDVQYKTIGRALDPDPWGRDDELAGASSVALFQRRDGMDNATREEKGRAIIQSLSLPSPPHEPLAQYKHVADPASKAPRSLEEIADLVKAKMVEYREVFMRLEELWFEPDIATTCGGWLEFLVRAVEKSSFLNLKRDVDGVQKKKRSLWNVELVGDFVKPSNSWESEVNTSVDYIPMDWIPGEGPHEVDSDPEESTGAEGDVSANTTDDEADDSDSDAATRRWKASTWTTLADQDIHKDAQSSWDVPHSGWGNVKASEIWSDAPQSAKSSFTGWDGDQSGDTTS</sequence>
<dbReference type="Gene3D" id="3.40.50.150">
    <property type="entry name" value="Vaccinia Virus protein VP39"/>
    <property type="match status" value="1"/>
</dbReference>
<dbReference type="EC" id="2.1.1.386" evidence="11"/>
<evidence type="ECO:0000256" key="13">
    <source>
        <dbReference type="SAM" id="MobiDB-lite"/>
    </source>
</evidence>
<comment type="similarity">
    <text evidence="2">Belongs to the methyltransferase superfamily. HEN1 family.</text>
</comment>
<dbReference type="GO" id="GO:0001510">
    <property type="term" value="P:RNA methylation"/>
    <property type="evidence" value="ECO:0007669"/>
    <property type="project" value="InterPro"/>
</dbReference>
<dbReference type="GO" id="GO:0090486">
    <property type="term" value="F:small RNA 2'-O-methyltransferase activity"/>
    <property type="evidence" value="ECO:0007669"/>
    <property type="project" value="UniProtKB-EC"/>
</dbReference>
<keyword evidence="5" id="KW-0808">Transferase</keyword>
<dbReference type="PANTHER" id="PTHR21404">
    <property type="entry name" value="HEN1"/>
    <property type="match status" value="1"/>
</dbReference>
<keyword evidence="7" id="KW-0479">Metal-binding</keyword>
<evidence type="ECO:0000256" key="2">
    <source>
        <dbReference type="ARBA" id="ARBA00009026"/>
    </source>
</evidence>
<dbReference type="Proteomes" id="UP000521872">
    <property type="component" value="Unassembled WGS sequence"/>
</dbReference>
<dbReference type="GO" id="GO:0046872">
    <property type="term" value="F:metal ion binding"/>
    <property type="evidence" value="ECO:0007669"/>
    <property type="project" value="UniProtKB-KW"/>
</dbReference>
<evidence type="ECO:0000256" key="9">
    <source>
        <dbReference type="ARBA" id="ARBA00022884"/>
    </source>
</evidence>
<feature type="compositionally biased region" description="Acidic residues" evidence="13">
    <location>
        <begin position="476"/>
        <end position="485"/>
    </location>
</feature>
<dbReference type="PANTHER" id="PTHR21404:SF3">
    <property type="entry name" value="SMALL RNA 2'-O-METHYLTRANSFERASE"/>
    <property type="match status" value="1"/>
</dbReference>
<evidence type="ECO:0000256" key="5">
    <source>
        <dbReference type="ARBA" id="ARBA00022679"/>
    </source>
</evidence>
<evidence type="ECO:0000256" key="6">
    <source>
        <dbReference type="ARBA" id="ARBA00022691"/>
    </source>
</evidence>
<feature type="compositionally biased region" description="Polar residues" evidence="13">
    <location>
        <begin position="532"/>
        <end position="541"/>
    </location>
</feature>
<proteinExistence type="inferred from homology"/>
<dbReference type="EMBL" id="JAACJL010000045">
    <property type="protein sequence ID" value="KAF4613713.1"/>
    <property type="molecule type" value="Genomic_DNA"/>
</dbReference>
<evidence type="ECO:0000256" key="7">
    <source>
        <dbReference type="ARBA" id="ARBA00022723"/>
    </source>
</evidence>
<comment type="catalytic activity">
    <reaction evidence="12">
        <text>small RNA 3'-end nucleotide + S-adenosyl-L-methionine = small RNA 3'-end 2'-O-methylnucleotide + S-adenosyl-L-homocysteine + H(+)</text>
        <dbReference type="Rhea" id="RHEA:37887"/>
        <dbReference type="Rhea" id="RHEA-COMP:10415"/>
        <dbReference type="Rhea" id="RHEA-COMP:10416"/>
        <dbReference type="ChEBI" id="CHEBI:15378"/>
        <dbReference type="ChEBI" id="CHEBI:57856"/>
        <dbReference type="ChEBI" id="CHEBI:59789"/>
        <dbReference type="ChEBI" id="CHEBI:74896"/>
        <dbReference type="ChEBI" id="CHEBI:74898"/>
        <dbReference type="EC" id="2.1.1.386"/>
    </reaction>
</comment>
<gene>
    <name evidence="14" type="ORF">D9613_007496</name>
</gene>
<protein>
    <recommendedName>
        <fullName evidence="3">Small RNA 2'-O-methyltransferase</fullName>
        <ecNumber evidence="11">2.1.1.386</ecNumber>
    </recommendedName>
</protein>
<keyword evidence="10" id="KW-0943">RNA-mediated gene silencing</keyword>
<evidence type="ECO:0000256" key="1">
    <source>
        <dbReference type="ARBA" id="ARBA00001946"/>
    </source>
</evidence>
<name>A0A8H4QMT9_9AGAR</name>
<keyword evidence="8" id="KW-0460">Magnesium</keyword>
<comment type="caution">
    <text evidence="14">The sequence shown here is derived from an EMBL/GenBank/DDBJ whole genome shotgun (WGS) entry which is preliminary data.</text>
</comment>
<comment type="cofactor">
    <cofactor evidence="1">
        <name>Mg(2+)</name>
        <dbReference type="ChEBI" id="CHEBI:18420"/>
    </cofactor>
</comment>
<evidence type="ECO:0000256" key="4">
    <source>
        <dbReference type="ARBA" id="ARBA00022603"/>
    </source>
</evidence>
<dbReference type="GO" id="GO:0005634">
    <property type="term" value="C:nucleus"/>
    <property type="evidence" value="ECO:0007669"/>
    <property type="project" value="TreeGrafter"/>
</dbReference>
<dbReference type="InterPro" id="IPR026610">
    <property type="entry name" value="Hen1"/>
</dbReference>
<evidence type="ECO:0000256" key="8">
    <source>
        <dbReference type="ARBA" id="ARBA00022842"/>
    </source>
</evidence>
<feature type="region of interest" description="Disordered" evidence="13">
    <location>
        <begin position="444"/>
        <end position="553"/>
    </location>
</feature>
<dbReference type="GO" id="GO:0005737">
    <property type="term" value="C:cytoplasm"/>
    <property type="evidence" value="ECO:0007669"/>
    <property type="project" value="TreeGrafter"/>
</dbReference>
<evidence type="ECO:0000256" key="3">
    <source>
        <dbReference type="ARBA" id="ARBA00021330"/>
    </source>
</evidence>
<dbReference type="SUPFAM" id="SSF53335">
    <property type="entry name" value="S-adenosyl-L-methionine-dependent methyltransferases"/>
    <property type="match status" value="1"/>
</dbReference>
<reference evidence="14 15" key="1">
    <citation type="submission" date="2019-12" db="EMBL/GenBank/DDBJ databases">
        <authorList>
            <person name="Floudas D."/>
            <person name="Bentzer J."/>
            <person name="Ahren D."/>
            <person name="Johansson T."/>
            <person name="Persson P."/>
            <person name="Tunlid A."/>
        </authorList>
    </citation>
    <scope>NUCLEOTIDE SEQUENCE [LARGE SCALE GENOMIC DNA]</scope>
    <source>
        <strain evidence="14 15">CBS 102.39</strain>
    </source>
</reference>
<evidence type="ECO:0000256" key="11">
    <source>
        <dbReference type="ARBA" id="ARBA00035025"/>
    </source>
</evidence>
<evidence type="ECO:0000313" key="14">
    <source>
        <dbReference type="EMBL" id="KAF4613713.1"/>
    </source>
</evidence>
<keyword evidence="6" id="KW-0949">S-adenosyl-L-methionine</keyword>